<keyword evidence="1" id="KW-1133">Transmembrane helix</keyword>
<feature type="transmembrane region" description="Helical" evidence="1">
    <location>
        <begin position="129"/>
        <end position="146"/>
    </location>
</feature>
<feature type="transmembrane region" description="Helical" evidence="1">
    <location>
        <begin position="153"/>
        <end position="176"/>
    </location>
</feature>
<feature type="transmembrane region" description="Helical" evidence="1">
    <location>
        <begin position="370"/>
        <end position="389"/>
    </location>
</feature>
<proteinExistence type="predicted"/>
<protein>
    <submittedName>
        <fullName evidence="3">DUF418 domain-containing protein</fullName>
    </submittedName>
</protein>
<feature type="transmembrane region" description="Helical" evidence="1">
    <location>
        <begin position="63"/>
        <end position="90"/>
    </location>
</feature>
<dbReference type="EMBL" id="RSAS01000374">
    <property type="protein sequence ID" value="RRR72792.1"/>
    <property type="molecule type" value="Genomic_DNA"/>
</dbReference>
<gene>
    <name evidence="3" type="ORF">EI684_09705</name>
</gene>
<feature type="transmembrane region" description="Helical" evidence="1">
    <location>
        <begin position="228"/>
        <end position="248"/>
    </location>
</feature>
<accession>A0A426U0Y6</accession>
<sequence>MSTTPTHPPAVAAPVAQEERIQTLDVLRGFALFGILTVNMYLFSHPFQNYLLPPSDLPWYDQAAKLLILALSEGKFYTLFSLLFGLGFAIQLERARARGGPFVPLYLRRLGVLLIFGLIHAFFIWIGDILSLYAILGMFLLLFTWVKNPRTLLIWAAIFWIALQLGSFALTGLVMWGRSVPEVAVEIDASFAIQEEMFAIERERALAAYGSGTFWDVTVQRARDLTTISMGSLAMAPMVMTMFLIGAYIGRRGLLRDVAAHRGLFRRLLLGGFALGIPANIIAALLIDQTGRADLSWSLAAANFLLSLGGITQSIAYLSGIVLLCQSLPWSRWLAYLAPVGQMGLSNYLFQSIVCTLIFYSYGLGLFNQVGIAAGLLLAIVIYATQIPISHWWMARFRYGPAEWLWRSLIYMRPQIMRRSAAAR</sequence>
<dbReference type="AlphaFoldDB" id="A0A426U0Y6"/>
<dbReference type="PANTHER" id="PTHR30590:SF2">
    <property type="entry name" value="INNER MEMBRANE PROTEIN"/>
    <property type="match status" value="1"/>
</dbReference>
<feature type="domain" description="DUF418" evidence="2">
    <location>
        <begin position="250"/>
        <end position="412"/>
    </location>
</feature>
<dbReference type="Pfam" id="PF04235">
    <property type="entry name" value="DUF418"/>
    <property type="match status" value="1"/>
</dbReference>
<dbReference type="PANTHER" id="PTHR30590">
    <property type="entry name" value="INNER MEMBRANE PROTEIN"/>
    <property type="match status" value="1"/>
</dbReference>
<reference evidence="3 4" key="1">
    <citation type="submission" date="2018-12" db="EMBL/GenBank/DDBJ databases">
        <title>Genome Sequence of Candidatus Viridilinea halotolerans isolated from saline sulfide-rich spring.</title>
        <authorList>
            <person name="Grouzdev D.S."/>
            <person name="Burganskaya E.I."/>
            <person name="Krutkina M.S."/>
            <person name="Sukhacheva M.V."/>
            <person name="Gorlenko V.M."/>
        </authorList>
    </citation>
    <scope>NUCLEOTIDE SEQUENCE [LARGE SCALE GENOMIC DNA]</scope>
    <source>
        <strain evidence="3">Chok-6</strain>
    </source>
</reference>
<name>A0A426U0Y6_9CHLR</name>
<dbReference type="InterPro" id="IPR007349">
    <property type="entry name" value="DUF418"/>
</dbReference>
<feature type="transmembrane region" description="Helical" evidence="1">
    <location>
        <begin position="345"/>
        <end position="364"/>
    </location>
</feature>
<dbReference type="Proteomes" id="UP000280307">
    <property type="component" value="Unassembled WGS sequence"/>
</dbReference>
<feature type="transmembrane region" description="Helical" evidence="1">
    <location>
        <begin position="268"/>
        <end position="287"/>
    </location>
</feature>
<feature type="transmembrane region" description="Helical" evidence="1">
    <location>
        <begin position="26"/>
        <end position="43"/>
    </location>
</feature>
<keyword evidence="1" id="KW-0472">Membrane</keyword>
<evidence type="ECO:0000259" key="2">
    <source>
        <dbReference type="Pfam" id="PF04235"/>
    </source>
</evidence>
<organism evidence="3 4">
    <name type="scientific">Candidatus Viridilinea halotolerans</name>
    <dbReference type="NCBI Taxonomy" id="2491704"/>
    <lineage>
        <taxon>Bacteria</taxon>
        <taxon>Bacillati</taxon>
        <taxon>Chloroflexota</taxon>
        <taxon>Chloroflexia</taxon>
        <taxon>Chloroflexales</taxon>
        <taxon>Chloroflexineae</taxon>
        <taxon>Oscillochloridaceae</taxon>
        <taxon>Candidatus Viridilinea</taxon>
    </lineage>
</organism>
<evidence type="ECO:0000313" key="3">
    <source>
        <dbReference type="EMBL" id="RRR72792.1"/>
    </source>
</evidence>
<evidence type="ECO:0000313" key="4">
    <source>
        <dbReference type="Proteomes" id="UP000280307"/>
    </source>
</evidence>
<feature type="transmembrane region" description="Helical" evidence="1">
    <location>
        <begin position="102"/>
        <end position="123"/>
    </location>
</feature>
<comment type="caution">
    <text evidence="3">The sequence shown here is derived from an EMBL/GenBank/DDBJ whole genome shotgun (WGS) entry which is preliminary data.</text>
</comment>
<feature type="transmembrane region" description="Helical" evidence="1">
    <location>
        <begin position="299"/>
        <end position="324"/>
    </location>
</feature>
<dbReference type="InterPro" id="IPR052529">
    <property type="entry name" value="Bact_Transport_Assoc"/>
</dbReference>
<evidence type="ECO:0000256" key="1">
    <source>
        <dbReference type="SAM" id="Phobius"/>
    </source>
</evidence>
<keyword evidence="1" id="KW-0812">Transmembrane</keyword>